<dbReference type="PRINTS" id="PR00691">
    <property type="entry name" value="ADHESINB"/>
</dbReference>
<dbReference type="Pfam" id="PF01297">
    <property type="entry name" value="ZnuA"/>
    <property type="match status" value="1"/>
</dbReference>
<accession>A0ABS3I8A0</accession>
<dbReference type="CDD" id="cd01137">
    <property type="entry name" value="PsaA"/>
    <property type="match status" value="1"/>
</dbReference>
<dbReference type="SUPFAM" id="SSF53807">
    <property type="entry name" value="Helical backbone' metal receptor"/>
    <property type="match status" value="1"/>
</dbReference>
<protein>
    <submittedName>
        <fullName evidence="7">Metal ABC transporter substrate-binding protein</fullName>
    </submittedName>
</protein>
<evidence type="ECO:0000256" key="1">
    <source>
        <dbReference type="ARBA" id="ARBA00004196"/>
    </source>
</evidence>
<evidence type="ECO:0000313" key="7">
    <source>
        <dbReference type="EMBL" id="MBO0609229.1"/>
    </source>
</evidence>
<keyword evidence="2 5" id="KW-0813">Transport</keyword>
<dbReference type="InterPro" id="IPR006128">
    <property type="entry name" value="Lipoprotein_PsaA-like"/>
</dbReference>
<evidence type="ECO:0000256" key="6">
    <source>
        <dbReference type="SAM" id="MobiDB-lite"/>
    </source>
</evidence>
<dbReference type="InterPro" id="IPR006127">
    <property type="entry name" value="ZnuA-like"/>
</dbReference>
<dbReference type="EMBL" id="JAFMPK010000038">
    <property type="protein sequence ID" value="MBO0609229.1"/>
    <property type="molecule type" value="Genomic_DNA"/>
</dbReference>
<dbReference type="PANTHER" id="PTHR42953">
    <property type="entry name" value="HIGH-AFFINITY ZINC UPTAKE SYSTEM PROTEIN ZNUA-RELATED"/>
    <property type="match status" value="1"/>
</dbReference>
<comment type="similarity">
    <text evidence="5">Belongs to the bacterial solute-binding protein 9 family.</text>
</comment>
<comment type="subcellular location">
    <subcellularLocation>
        <location evidence="1">Cell envelope</location>
    </subcellularLocation>
</comment>
<dbReference type="PANTHER" id="PTHR42953:SF1">
    <property type="entry name" value="METAL-BINDING PROTEIN HI_0362-RELATED"/>
    <property type="match status" value="1"/>
</dbReference>
<keyword evidence="3" id="KW-0479">Metal-binding</keyword>
<proteinExistence type="inferred from homology"/>
<organism evidence="7 8">
    <name type="scientific">Myceligenerans salitolerans</name>
    <dbReference type="NCBI Taxonomy" id="1230528"/>
    <lineage>
        <taxon>Bacteria</taxon>
        <taxon>Bacillati</taxon>
        <taxon>Actinomycetota</taxon>
        <taxon>Actinomycetes</taxon>
        <taxon>Micrococcales</taxon>
        <taxon>Promicromonosporaceae</taxon>
        <taxon>Myceligenerans</taxon>
    </lineage>
</organism>
<sequence length="331" mass="34872">MLTLQRAADALRLALPLALAVALSGCGAVVEGRASGDGRPVVLTTFTVLADIARNVAGDHLRVESITKVGAEIHGYEPTPGDIAKASEADLILDNGLNLEAWFGQFVETVDVPHVVVSDGVEPIDIAADAYAGTPNPHAWMSPLNVQIYVDNMVDAFSELAPEHAADFEARGKEYQAELQDVQDELVDGLSALPENERALATCEGAFSYLARDAGLTERYIWPVNAEQQATPQQIADMIEFVEADDVPAVFCESTVSDKPMQQVVEATGAAFGGTLYVDSLSEADGPVPTYLDLIRYDTRTILDALGGKASDGGGSGDETSDDATSGGADS</sequence>
<evidence type="ECO:0000313" key="8">
    <source>
        <dbReference type="Proteomes" id="UP000664617"/>
    </source>
</evidence>
<dbReference type="PRINTS" id="PR00690">
    <property type="entry name" value="ADHESNFAMILY"/>
</dbReference>
<evidence type="ECO:0000256" key="3">
    <source>
        <dbReference type="ARBA" id="ARBA00022723"/>
    </source>
</evidence>
<reference evidence="8" key="1">
    <citation type="submission" date="2023-07" db="EMBL/GenBank/DDBJ databases">
        <title>Myceligenerans salitolerans sp. nov., a halotolerant actinomycete isolated from a salt lake in Xinjiang, China.</title>
        <authorList>
            <person name="Guan T."/>
        </authorList>
    </citation>
    <scope>NUCLEOTIDE SEQUENCE [LARGE SCALE GENOMIC DNA]</scope>
    <source>
        <strain evidence="8">XHU 5031</strain>
    </source>
</reference>
<dbReference type="InterPro" id="IPR006129">
    <property type="entry name" value="AdhesinB"/>
</dbReference>
<evidence type="ECO:0000256" key="5">
    <source>
        <dbReference type="RuleBase" id="RU003512"/>
    </source>
</evidence>
<evidence type="ECO:0000256" key="4">
    <source>
        <dbReference type="ARBA" id="ARBA00022729"/>
    </source>
</evidence>
<gene>
    <name evidence="7" type="ORF">J0911_09320</name>
</gene>
<name>A0ABS3I8A0_9MICO</name>
<keyword evidence="8" id="KW-1185">Reference proteome</keyword>
<dbReference type="InterPro" id="IPR050492">
    <property type="entry name" value="Bact_metal-bind_prot9"/>
</dbReference>
<feature type="region of interest" description="Disordered" evidence="6">
    <location>
        <begin position="307"/>
        <end position="331"/>
    </location>
</feature>
<dbReference type="Gene3D" id="3.40.50.1980">
    <property type="entry name" value="Nitrogenase molybdenum iron protein domain"/>
    <property type="match status" value="2"/>
</dbReference>
<dbReference type="PROSITE" id="PS51257">
    <property type="entry name" value="PROKAR_LIPOPROTEIN"/>
    <property type="match status" value="1"/>
</dbReference>
<evidence type="ECO:0000256" key="2">
    <source>
        <dbReference type="ARBA" id="ARBA00022448"/>
    </source>
</evidence>
<dbReference type="RefSeq" id="WP_207275194.1">
    <property type="nucleotide sequence ID" value="NZ_JAFMPK010000038.1"/>
</dbReference>
<comment type="caution">
    <text evidence="7">The sequence shown here is derived from an EMBL/GenBank/DDBJ whole genome shotgun (WGS) entry which is preliminary data.</text>
</comment>
<keyword evidence="4" id="KW-0732">Signal</keyword>
<dbReference type="Proteomes" id="UP000664617">
    <property type="component" value="Unassembled WGS sequence"/>
</dbReference>